<sequence>MVIGCSASKIFASSQQSTRNKSINSSLHWSKSYSTEEIVGLSPTSDSLHKSNKPNFKISPSLSSENKSYKMRHRKKGSEKKEEKITTRHLLVWIPKDLLNSTSKVEKFFSKYGFVEEVKKSDKKGQYIVSFEDIECAEKVFEKRKLNCNGEDIEVEYCYPDKSYTSSPALLSEINTNGKANGYEVFESNNESKQNDHHSKARVHRSTSHSPKIAESHRSILKDKSHNKMSHSENIPSTLKLIGEPLSPTPPLQDCESFDIMKEKLNRDVKELYDTTPNLKNYKYADIFCHSASRILYVSFPQSTIIDNEVKRQFLQFGAILDISVVKFPNNAYALIEYDSMRAVAEVIEFFNECLNKKQNEICKKYEPFKISLSKANWGRHLPTNILWLEFLPSGTTWKYLFSKLKESFKETLIEVHFHGINREAVVVFDSDESATNAFNAFKQCNVIFNPNNKEGFVRTACDYSSPKNLERFICCVNKLHNIIKEENDIVIGSDDNLITFNLIQDTTPTNSPTDSQTQLLQQQQQQQSTIKPESYPISSEDEGTINNIKKELKCKKSSSVSPCITSSPVSSMEDCEINKKEKYKKIYSTKSSKDNDKKIEKSQNLLKRKLSKCNNDDNDFKEHKNSIKKSKIIGGAVPVSPVSRSSKDNSPKLYTSDSEESVISSRSKHTINRHEKKSRSKKREQKSGYDKHISNVSTSNQYFGESSRTHYEASSSSSRRRRYYNDPHHSDFGRYRDYGNYKNCRDDYRSYDRKEGNDRSNYKDDRKYNRDDKSESYDKEQSKCLDEKNKKRDRKSKKNKKQKEKHHIRDENKDTQDQKKSHEHTRSSSSSKINEKSLNHKNHDSTSNNLHDLISDKVTKSHSNSLKDDKRLLLNKSHHYGKDKCKENIKSDKIKLLLKKGGQTSISGAEEISDSDEEEQNIKNNKDGSLKCDEKIDKTLKDNENKDDKEPELIENISTSGNEDIPLPPDGSPPISKDSENQSLSPTSSSIYYTDEVEPVHIHPYTADKLLIDCINIANNEEKDYTIPNFISPSPTNDSINECQNIIDNDNNIEYIHEIPEHDVNEDIIKQEYTRIDTFKFNETEILPPEVEIHDEFGYLIYKGKKIERTINYADLPPLSPIPQYHLSTECQKIYESIKNELENKYEYKINTYDIKLNSKGNKKVDMNPNSRYNEEEVSELLRGRESKYEGTLDNLNGVEEVEENEEELCEDIVEEVEQLNPDGTKKIKMLPRFHPIKNKALAFKMYGKFISDSSAYRQKFVTFMNTFSDLFNEENDDVNILEDDFNNDFSPSICNFNNLYNIDNIIISDEEIDNNNEDNNKLSTKNSITIENNLIFENKKKLTEENIIKKNENYEEDDEQINEEILNEDIFEEDIYSHIQMEEEYDIDNYENNKIDYDNNCQINLPNNEISEKDQQDIFNNIFSGYDIENIPKEYNNKEIFDKNKNDEEKNLKKEVMEIDEINNLSLSLKVNNEIENENTSNSICYSNKRLNYNITTVNIEDVYQSLIQEELKEVIDKEKNLKKISGNNSEKLTLVCPYYFNSKQFQEMIGIENENNDKCINKISSIGIASHNSLIGIFEGDIEYKYVDDNNTLRQLPEKEYQKCYDKGNINCNNIEMDIDIVQEKISNYGYVKYLNNQELENYLSGSEKHSLTSHERYYSNSSDKSFPINNGQSLSDIIVNSQATNNDKYYSYSSEDNGQEINEYEKDNNKNYHDTEEYLLKENICKNDLKIINKINDIILIDKSECGIDNEEVKNKNIEEFCNLVENDRIINQMNDNEKELLEGNKIIEDKIKNDNNLIIEEFNNCQNEKSNNIEEKDIKEKYDNNYIDKNEEDINGIKIVGSKKYTEDKIITKHNKLSNEMEINYDNYYSSEEDQDIDQYLDDEINSNDEYNNTSSNESNENNSLPNILGIQGPPKILISNVGVNAGLALNTITDEFDNCKEFDETEINIPLIFINKENYDVDEDSINSDNNDIGNNNIESNKIIENEELELVDEVENNVIEEFNNKIFSNHVEEINDTLDDKNLICLLQNSFKRNYDGIDEDILYNEPLYKRKKLEIIPSINSKLDVEDIIDDEGNNTLAVSIKNYDIIEEIDSDDNEGIHENDSITSSEYHTSDLEYLSSEDNVIQFDSQCNENNKMTFKNTPTNNDLVKTLSYDDNSCINMNCHDSQINVYSQYINDLLKNNTLPDKENDIEINNIIPTTIISTNEIITDNINALENDSDIKIPSLALFTTKDVNIDEMTEIPNDKKCIKRYCVKTKLEIDNSDSEKVVYENYEIYIKDFHHMEELKKSKFVVEDNEVINGDGLIRLRRDDDLPEYLARKERIVTNTFTVNNDSTLLTLNDNNIKEDCIVYSNEDDLNDKVEKNKIKEKKDIIENINLVGKENDNAYISVSKKENNLEQMLIDEAPDKEAIEALNSLSYLNEREIPDENIDDTSFILDDIENPSDFGDSLESELLEEEVEKIHCNIKSNSPKNIKIECVEDNVDKNTLLNGYIDKKKITLLQTNEIDNKIKEPEIDVEEIIIKEEYIQEERNNDIVIVVDEKIKENEKENMLKEFEDKNENETNEDEENKLVEGTLSMKTDIHSSSLIQPLANNITENVLSLSLKNMIPENEENIVECDMENNENSEKDECNGKENIIIQQSSYTSLPLSNKANNYKLYVNTFGITFVNGTVLFELANANCLTSCPRICLQLKKWLCKLNLFYISGMKEILNDFIVTHTHPNRLNPKNRNIIISKKIVSKEYYENVMKNLLDSSPYVLNLICGASGYNKDDYEIEETRLNNILNYCKTNGLYSGLLCQNAVSDYIAFFIPSCKILDDQFKSAQPQAFWKVKTGSMSYFYISIAPANLFRSGSS</sequence>
<dbReference type="Gene3D" id="3.30.70.330">
    <property type="match status" value="2"/>
</dbReference>
<evidence type="ECO:0000256" key="1">
    <source>
        <dbReference type="PROSITE-ProRule" id="PRU00176"/>
    </source>
</evidence>
<feature type="region of interest" description="Disordered" evidence="2">
    <location>
        <begin position="903"/>
        <end position="929"/>
    </location>
</feature>
<evidence type="ECO:0000259" key="3">
    <source>
        <dbReference type="PROSITE" id="PS50102"/>
    </source>
</evidence>
<dbReference type="InterPro" id="IPR000504">
    <property type="entry name" value="RRM_dom"/>
</dbReference>
<feature type="compositionally biased region" description="Basic residues" evidence="2">
    <location>
        <begin position="69"/>
        <end position="78"/>
    </location>
</feature>
<feature type="region of interest" description="Disordered" evidence="2">
    <location>
        <begin position="42"/>
        <end position="81"/>
    </location>
</feature>
<dbReference type="WBParaSite" id="TCONS_00014714.p1">
    <property type="protein sequence ID" value="TCONS_00014714.p1"/>
    <property type="gene ID" value="XLOC_009939"/>
</dbReference>
<dbReference type="GO" id="GO:0003723">
    <property type="term" value="F:RNA binding"/>
    <property type="evidence" value="ECO:0007669"/>
    <property type="project" value="UniProtKB-UniRule"/>
</dbReference>
<protein>
    <submittedName>
        <fullName evidence="5 6">RRM domain-containing protein</fullName>
    </submittedName>
</protein>
<feature type="domain" description="RRM" evidence="3">
    <location>
        <begin position="293"/>
        <end position="376"/>
    </location>
</feature>
<feature type="compositionally biased region" description="Basic and acidic residues" evidence="2">
    <location>
        <begin position="834"/>
        <end position="845"/>
    </location>
</feature>
<dbReference type="STRING" id="6248.A0A0K0EAU1"/>
<reference evidence="5" key="1">
    <citation type="submission" date="2015-08" db="UniProtKB">
        <authorList>
            <consortium name="WormBaseParasite"/>
        </authorList>
    </citation>
    <scope>IDENTIFICATION</scope>
</reference>
<feature type="compositionally biased region" description="Basic residues" evidence="2">
    <location>
        <begin position="667"/>
        <end position="685"/>
    </location>
</feature>
<feature type="compositionally biased region" description="Basic and acidic residues" evidence="2">
    <location>
        <begin position="615"/>
        <end position="626"/>
    </location>
</feature>
<feature type="compositionally biased region" description="Basic and acidic residues" evidence="2">
    <location>
        <begin position="808"/>
        <end position="827"/>
    </location>
</feature>
<feature type="compositionally biased region" description="Basic residues" evidence="2">
    <location>
        <begin position="792"/>
        <end position="807"/>
    </location>
</feature>
<dbReference type="Proteomes" id="UP000035681">
    <property type="component" value="Unplaced"/>
</dbReference>
<evidence type="ECO:0000313" key="6">
    <source>
        <dbReference type="WBParaSite" id="TCONS_00014714.p1"/>
    </source>
</evidence>
<accession>A0A0K0EAU1</accession>
<dbReference type="WBParaSite" id="SSTP_0000661600.1">
    <property type="protein sequence ID" value="SSTP_0000661600.1"/>
    <property type="gene ID" value="SSTP_0000661600"/>
</dbReference>
<organism evidence="5">
    <name type="scientific">Strongyloides stercoralis</name>
    <name type="common">Threadworm</name>
    <dbReference type="NCBI Taxonomy" id="6248"/>
    <lineage>
        <taxon>Eukaryota</taxon>
        <taxon>Metazoa</taxon>
        <taxon>Ecdysozoa</taxon>
        <taxon>Nematoda</taxon>
        <taxon>Chromadorea</taxon>
        <taxon>Rhabditida</taxon>
        <taxon>Tylenchina</taxon>
        <taxon>Panagrolaimomorpha</taxon>
        <taxon>Strongyloidoidea</taxon>
        <taxon>Strongyloididae</taxon>
        <taxon>Strongyloides</taxon>
    </lineage>
</organism>
<evidence type="ECO:0000313" key="4">
    <source>
        <dbReference type="Proteomes" id="UP000035681"/>
    </source>
</evidence>
<keyword evidence="4" id="KW-1185">Reference proteome</keyword>
<feature type="compositionally biased region" description="Basic and acidic residues" evidence="2">
    <location>
        <begin position="724"/>
        <end position="791"/>
    </location>
</feature>
<feature type="region of interest" description="Disordered" evidence="2">
    <location>
        <begin position="1890"/>
        <end position="1910"/>
    </location>
</feature>
<evidence type="ECO:0000256" key="2">
    <source>
        <dbReference type="SAM" id="MobiDB-lite"/>
    </source>
</evidence>
<dbReference type="InterPro" id="IPR035979">
    <property type="entry name" value="RBD_domain_sf"/>
</dbReference>
<feature type="region of interest" description="Disordered" evidence="2">
    <location>
        <begin position="613"/>
        <end position="851"/>
    </location>
</feature>
<feature type="region of interest" description="Disordered" evidence="2">
    <location>
        <begin position="509"/>
        <end position="543"/>
    </location>
</feature>
<keyword evidence="1" id="KW-0694">RNA-binding</keyword>
<proteinExistence type="predicted"/>
<dbReference type="PROSITE" id="PS50102">
    <property type="entry name" value="RRM"/>
    <property type="match status" value="1"/>
</dbReference>
<dbReference type="SUPFAM" id="SSF54928">
    <property type="entry name" value="RNA-binding domain, RBD"/>
    <property type="match status" value="2"/>
</dbReference>
<name>A0A0K0EAU1_STRER</name>
<feature type="compositionally biased region" description="Low complexity" evidence="2">
    <location>
        <begin position="1893"/>
        <end position="1909"/>
    </location>
</feature>
<dbReference type="InterPro" id="IPR012677">
    <property type="entry name" value="Nucleotide-bd_a/b_plait_sf"/>
</dbReference>
<feature type="compositionally biased region" description="Polar residues" evidence="2">
    <location>
        <begin position="695"/>
        <end position="707"/>
    </location>
</feature>
<evidence type="ECO:0000313" key="5">
    <source>
        <dbReference type="WBParaSite" id="SSTP_0000661600.1"/>
    </source>
</evidence>
<feature type="compositionally biased region" description="Low complexity" evidence="2">
    <location>
        <begin position="516"/>
        <end position="530"/>
    </location>
</feature>
<feature type="region of interest" description="Disordered" evidence="2">
    <location>
        <begin position="959"/>
        <end position="988"/>
    </location>
</feature>
<feature type="region of interest" description="Disordered" evidence="2">
    <location>
        <begin position="189"/>
        <end position="215"/>
    </location>
</feature>